<protein>
    <submittedName>
        <fullName evidence="1">Uncharacterized protein</fullName>
    </submittedName>
</protein>
<sequence>MKITFKETSVLKNILHRHEHSKIAYVEFDSGDEDVDTYNEIHNEITAEHDYTSGDGWIRHNESGIVFHRPQVN</sequence>
<dbReference type="EMBL" id="PYNF01000003">
    <property type="protein sequence ID" value="PSV00568.1"/>
    <property type="molecule type" value="Genomic_DNA"/>
</dbReference>
<comment type="caution">
    <text evidence="1">The sequence shown here is derived from an EMBL/GenBank/DDBJ whole genome shotgun (WGS) entry which is preliminary data.</text>
</comment>
<proteinExistence type="predicted"/>
<evidence type="ECO:0000313" key="1">
    <source>
        <dbReference type="EMBL" id="PSV00568.1"/>
    </source>
</evidence>
<organism evidence="1 2">
    <name type="scientific">Photobacterium kishitanii</name>
    <dbReference type="NCBI Taxonomy" id="318456"/>
    <lineage>
        <taxon>Bacteria</taxon>
        <taxon>Pseudomonadati</taxon>
        <taxon>Pseudomonadota</taxon>
        <taxon>Gammaproteobacteria</taxon>
        <taxon>Vibrionales</taxon>
        <taxon>Vibrionaceae</taxon>
        <taxon>Photobacterium</taxon>
    </lineage>
</organism>
<evidence type="ECO:0000313" key="2">
    <source>
        <dbReference type="Proteomes" id="UP000241426"/>
    </source>
</evidence>
<dbReference type="RefSeq" id="WP_107289198.1">
    <property type="nucleotide sequence ID" value="NZ_PYNF01000003.1"/>
</dbReference>
<name>A0A2T3KLH7_9GAMM</name>
<dbReference type="AlphaFoldDB" id="A0A2T3KLH7"/>
<dbReference type="Proteomes" id="UP000241426">
    <property type="component" value="Unassembled WGS sequence"/>
</dbReference>
<accession>A0A2T3KLH7</accession>
<gene>
    <name evidence="1" type="ORF">C9J27_05380</name>
</gene>
<reference evidence="1 2" key="1">
    <citation type="submission" date="2018-01" db="EMBL/GenBank/DDBJ databases">
        <title>Whole genome sequencing of Histamine producing bacteria.</title>
        <authorList>
            <person name="Butler K."/>
        </authorList>
    </citation>
    <scope>NUCLEOTIDE SEQUENCE [LARGE SCALE GENOMIC DNA]</scope>
    <source>
        <strain evidence="1 2">FS-7.2</strain>
    </source>
</reference>